<feature type="domain" description="Lipid/polyisoprenoid-binding YceI-like" evidence="2">
    <location>
        <begin position="19"/>
        <end position="180"/>
    </location>
</feature>
<comment type="caution">
    <text evidence="3">The sequence shown here is derived from an EMBL/GenBank/DDBJ whole genome shotgun (WGS) entry which is preliminary data.</text>
</comment>
<accession>A0A437LKZ4</accession>
<dbReference type="OrthoDB" id="1247465at2"/>
<dbReference type="Gene3D" id="2.40.128.110">
    <property type="entry name" value="Lipid/polyisoprenoid-binding, YceI-like"/>
    <property type="match status" value="1"/>
</dbReference>
<evidence type="ECO:0000259" key="2">
    <source>
        <dbReference type="SMART" id="SM00867"/>
    </source>
</evidence>
<dbReference type="PANTHER" id="PTHR34406">
    <property type="entry name" value="PROTEIN YCEI"/>
    <property type="match status" value="1"/>
</dbReference>
<name>A0A437LKZ4_9BURK</name>
<dbReference type="RefSeq" id="WP_127682598.1">
    <property type="nucleotide sequence ID" value="NZ_SACM01000002.1"/>
</dbReference>
<sequence length="185" mass="19672">MKRFLLSTALLAGFGLAQAQTLVPAGSEIVFVSKQMGVPVEGRFKTFSLPGFAFNPKQPQAAKVQIGINLASASMGAADVEAELMKPEWLDSKRQPNASFTAQSVKALGGGKFELSGPFTLKGQTKPLTVQLTLTQAGANSTATGQFNLKRTDWKIGDGEWSDTSIVAADVLVKFKFQFSGMAPL</sequence>
<keyword evidence="1" id="KW-0732">Signal</keyword>
<dbReference type="PANTHER" id="PTHR34406:SF1">
    <property type="entry name" value="PROTEIN YCEI"/>
    <property type="match status" value="1"/>
</dbReference>
<reference evidence="3 4" key="1">
    <citation type="submission" date="2019-01" db="EMBL/GenBank/DDBJ databases">
        <authorList>
            <person name="Chen W.-M."/>
        </authorList>
    </citation>
    <scope>NUCLEOTIDE SEQUENCE [LARGE SCALE GENOMIC DNA]</scope>
    <source>
        <strain evidence="3 4">CCP-18</strain>
    </source>
</reference>
<evidence type="ECO:0000313" key="4">
    <source>
        <dbReference type="Proteomes" id="UP000288587"/>
    </source>
</evidence>
<dbReference type="SUPFAM" id="SSF101874">
    <property type="entry name" value="YceI-like"/>
    <property type="match status" value="1"/>
</dbReference>
<proteinExistence type="predicted"/>
<protein>
    <submittedName>
        <fullName evidence="3">YceI family protein</fullName>
    </submittedName>
</protein>
<evidence type="ECO:0000313" key="3">
    <source>
        <dbReference type="EMBL" id="RVT86100.1"/>
    </source>
</evidence>
<dbReference type="EMBL" id="SACM01000002">
    <property type="protein sequence ID" value="RVT86100.1"/>
    <property type="molecule type" value="Genomic_DNA"/>
</dbReference>
<dbReference type="InterPro" id="IPR007372">
    <property type="entry name" value="Lipid/polyisoprenoid-bd_YceI"/>
</dbReference>
<dbReference type="AlphaFoldDB" id="A0A437LKZ4"/>
<feature type="signal peptide" evidence="1">
    <location>
        <begin position="1"/>
        <end position="19"/>
    </location>
</feature>
<dbReference type="Pfam" id="PF04264">
    <property type="entry name" value="YceI"/>
    <property type="match status" value="1"/>
</dbReference>
<organism evidence="3 4">
    <name type="scientific">Inhella crocodyli</name>
    <dbReference type="NCBI Taxonomy" id="2499851"/>
    <lineage>
        <taxon>Bacteria</taxon>
        <taxon>Pseudomonadati</taxon>
        <taxon>Pseudomonadota</taxon>
        <taxon>Betaproteobacteria</taxon>
        <taxon>Burkholderiales</taxon>
        <taxon>Sphaerotilaceae</taxon>
        <taxon>Inhella</taxon>
    </lineage>
</organism>
<keyword evidence="4" id="KW-1185">Reference proteome</keyword>
<dbReference type="InterPro" id="IPR036761">
    <property type="entry name" value="TTHA0802/YceI-like_sf"/>
</dbReference>
<dbReference type="SMART" id="SM00867">
    <property type="entry name" value="YceI"/>
    <property type="match status" value="1"/>
</dbReference>
<gene>
    <name evidence="3" type="ORF">EOD73_08650</name>
</gene>
<evidence type="ECO:0000256" key="1">
    <source>
        <dbReference type="SAM" id="SignalP"/>
    </source>
</evidence>
<dbReference type="Proteomes" id="UP000288587">
    <property type="component" value="Unassembled WGS sequence"/>
</dbReference>
<feature type="chain" id="PRO_5019029170" evidence="1">
    <location>
        <begin position="20"/>
        <end position="185"/>
    </location>
</feature>